<dbReference type="Proteomes" id="UP001597180">
    <property type="component" value="Unassembled WGS sequence"/>
</dbReference>
<dbReference type="RefSeq" id="WP_345587144.1">
    <property type="nucleotide sequence ID" value="NZ_BAABJG010000006.1"/>
</dbReference>
<sequence>MNDQYGFKPNEVARIVRRFGLDFYEKAMRELDTFSDKWGLSRLRLIPSYSANLVVKCHSDIFGSAVLKIGNPAQVATEYGALLEYNGGRFCTVFAADVERGVLLEEQVQPGKSLRDEESLHRRLAVFCSLYQGLHRMPSNSGAFPTYTEWVSRITDYMSKQELYTELYLHMKKAKDICLSVSSAFSQIMLLHGDFHHDNILLCGHETYKIIDPKGVLGDPVFDVPRFILNEFEDEKNSELHGKIADIIAFLEKTLHIPNEVLKKCLYVEAAMGVCWRIEDGIASEEYSSLLEEIAFVEAIMNT</sequence>
<dbReference type="Gene3D" id="3.90.1200.10">
    <property type="match status" value="1"/>
</dbReference>
<dbReference type="Pfam" id="PF04655">
    <property type="entry name" value="APH_6_hur"/>
    <property type="match status" value="1"/>
</dbReference>
<proteinExistence type="predicted"/>
<organism evidence="1 2">
    <name type="scientific">Paenibacillus vulneris</name>
    <dbReference type="NCBI Taxonomy" id="1133364"/>
    <lineage>
        <taxon>Bacteria</taxon>
        <taxon>Bacillati</taxon>
        <taxon>Bacillota</taxon>
        <taxon>Bacilli</taxon>
        <taxon>Bacillales</taxon>
        <taxon>Paenibacillaceae</taxon>
        <taxon>Paenibacillus</taxon>
    </lineage>
</organism>
<protein>
    <submittedName>
        <fullName evidence="1">Aminoglycoside phosphotransferase family protein</fullName>
    </submittedName>
</protein>
<gene>
    <name evidence="1" type="ORF">ACFQ4B_10280</name>
</gene>
<reference evidence="2" key="1">
    <citation type="journal article" date="2019" name="Int. J. Syst. Evol. Microbiol.">
        <title>The Global Catalogue of Microorganisms (GCM) 10K type strain sequencing project: providing services to taxonomists for standard genome sequencing and annotation.</title>
        <authorList>
            <consortium name="The Broad Institute Genomics Platform"/>
            <consortium name="The Broad Institute Genome Sequencing Center for Infectious Disease"/>
            <person name="Wu L."/>
            <person name="Ma J."/>
        </authorList>
    </citation>
    <scope>NUCLEOTIDE SEQUENCE [LARGE SCALE GENOMIC DNA]</scope>
    <source>
        <strain evidence="2">CCUG 53270</strain>
    </source>
</reference>
<name>A0ABW3UI99_9BACL</name>
<dbReference type="SUPFAM" id="SSF56112">
    <property type="entry name" value="Protein kinase-like (PK-like)"/>
    <property type="match status" value="1"/>
</dbReference>
<dbReference type="EMBL" id="JBHTLU010000013">
    <property type="protein sequence ID" value="MFD1220508.1"/>
    <property type="molecule type" value="Genomic_DNA"/>
</dbReference>
<keyword evidence="2" id="KW-1185">Reference proteome</keyword>
<evidence type="ECO:0000313" key="2">
    <source>
        <dbReference type="Proteomes" id="UP001597180"/>
    </source>
</evidence>
<dbReference type="InterPro" id="IPR011009">
    <property type="entry name" value="Kinase-like_dom_sf"/>
</dbReference>
<comment type="caution">
    <text evidence="1">The sequence shown here is derived from an EMBL/GenBank/DDBJ whole genome shotgun (WGS) entry which is preliminary data.</text>
</comment>
<evidence type="ECO:0000313" key="1">
    <source>
        <dbReference type="EMBL" id="MFD1220508.1"/>
    </source>
</evidence>
<dbReference type="InterPro" id="IPR006748">
    <property type="entry name" value="NH2Glyco/OHUrea_AB-resist_kin"/>
</dbReference>
<accession>A0ABW3UI99</accession>